<reference evidence="3" key="1">
    <citation type="journal article" date="2014" name="Int. J. Syst. Evol. Microbiol.">
        <title>Complete genome sequence of Corynebacterium casei LMG S-19264T (=DSM 44701T), isolated from a smear-ripened cheese.</title>
        <authorList>
            <consortium name="US DOE Joint Genome Institute (JGI-PGF)"/>
            <person name="Walter F."/>
            <person name="Albersmeier A."/>
            <person name="Kalinowski J."/>
            <person name="Ruckert C."/>
        </authorList>
    </citation>
    <scope>NUCLEOTIDE SEQUENCE</scope>
    <source>
        <strain evidence="3">KCTC 23310</strain>
    </source>
</reference>
<gene>
    <name evidence="3" type="ORF">GCM10007315_08310</name>
</gene>
<dbReference type="GO" id="GO:0004175">
    <property type="term" value="F:endopeptidase activity"/>
    <property type="evidence" value="ECO:0007669"/>
    <property type="project" value="UniProtKB-ARBA"/>
</dbReference>
<keyword evidence="3" id="KW-0645">Protease</keyword>
<keyword evidence="4" id="KW-1185">Reference proteome</keyword>
<feature type="transmembrane region" description="Helical" evidence="1">
    <location>
        <begin position="20"/>
        <end position="38"/>
    </location>
</feature>
<name>A0A918TJC7_9RHOB</name>
<organism evidence="3 4">
    <name type="scientific">Neogemmobacter tilapiae</name>
    <dbReference type="NCBI Taxonomy" id="875041"/>
    <lineage>
        <taxon>Bacteria</taxon>
        <taxon>Pseudomonadati</taxon>
        <taxon>Pseudomonadota</taxon>
        <taxon>Alphaproteobacteria</taxon>
        <taxon>Rhodobacterales</taxon>
        <taxon>Paracoccaceae</taxon>
        <taxon>Neogemmobacter</taxon>
    </lineage>
</organism>
<evidence type="ECO:0000256" key="1">
    <source>
        <dbReference type="SAM" id="Phobius"/>
    </source>
</evidence>
<reference evidence="3" key="2">
    <citation type="submission" date="2020-09" db="EMBL/GenBank/DDBJ databases">
        <authorList>
            <person name="Sun Q."/>
            <person name="Kim S."/>
        </authorList>
    </citation>
    <scope>NUCLEOTIDE SEQUENCE</scope>
    <source>
        <strain evidence="3">KCTC 23310</strain>
    </source>
</reference>
<dbReference type="AlphaFoldDB" id="A0A918TJC7"/>
<protein>
    <submittedName>
        <fullName evidence="3">CAAX amino protease</fullName>
    </submittedName>
</protein>
<dbReference type="EMBL" id="BMYJ01000002">
    <property type="protein sequence ID" value="GHC48621.1"/>
    <property type="molecule type" value="Genomic_DNA"/>
</dbReference>
<dbReference type="Pfam" id="PF02517">
    <property type="entry name" value="Rce1-like"/>
    <property type="match status" value="1"/>
</dbReference>
<evidence type="ECO:0000313" key="4">
    <source>
        <dbReference type="Proteomes" id="UP000638981"/>
    </source>
</evidence>
<proteinExistence type="predicted"/>
<dbReference type="GO" id="GO:0080120">
    <property type="term" value="P:CAAX-box protein maturation"/>
    <property type="evidence" value="ECO:0007669"/>
    <property type="project" value="UniProtKB-ARBA"/>
</dbReference>
<feature type="transmembrane region" description="Helical" evidence="1">
    <location>
        <begin position="83"/>
        <end position="104"/>
    </location>
</feature>
<keyword evidence="1" id="KW-0812">Transmembrane</keyword>
<comment type="caution">
    <text evidence="3">The sequence shown here is derived from an EMBL/GenBank/DDBJ whole genome shotgun (WGS) entry which is preliminary data.</text>
</comment>
<dbReference type="GO" id="GO:0006508">
    <property type="term" value="P:proteolysis"/>
    <property type="evidence" value="ECO:0007669"/>
    <property type="project" value="UniProtKB-KW"/>
</dbReference>
<dbReference type="InterPro" id="IPR003675">
    <property type="entry name" value="Rce1/LyrA-like_dom"/>
</dbReference>
<feature type="domain" description="CAAX prenyl protease 2/Lysostaphin resistance protein A-like" evidence="2">
    <location>
        <begin position="158"/>
        <end position="223"/>
    </location>
</feature>
<sequence length="238" mass="25889">MKDFPFYNGVPVAVDGRGWAILMASLVVAFAALAWVPLESFPLNFIPALLFVGIPLIALQRVVGPHWRALFGPVGFKQIGQMLLFAVLTIVGSLAVGFVLSRLMTMTSNPVSDSLAAESVAQLMARLLPTIPQLIGEEFLGVLPFLAVLWLCVSRFGLSRRMGIVLGLVVSGLIFGAAHLPTYDWNWGQALLGIGWARVLLTLAYVWTRNLWVSAGAHILNDWTGFLFAFAMSHGPIE</sequence>
<feature type="transmembrane region" description="Helical" evidence="1">
    <location>
        <begin position="44"/>
        <end position="63"/>
    </location>
</feature>
<evidence type="ECO:0000313" key="3">
    <source>
        <dbReference type="EMBL" id="GHC48621.1"/>
    </source>
</evidence>
<keyword evidence="1" id="KW-0472">Membrane</keyword>
<evidence type="ECO:0000259" key="2">
    <source>
        <dbReference type="Pfam" id="PF02517"/>
    </source>
</evidence>
<accession>A0A918TJC7</accession>
<dbReference type="Proteomes" id="UP000638981">
    <property type="component" value="Unassembled WGS sequence"/>
</dbReference>
<dbReference type="RefSeq" id="WP_189410360.1">
    <property type="nucleotide sequence ID" value="NZ_BMYJ01000002.1"/>
</dbReference>
<feature type="transmembrane region" description="Helical" evidence="1">
    <location>
        <begin position="164"/>
        <end position="181"/>
    </location>
</feature>
<feature type="transmembrane region" description="Helical" evidence="1">
    <location>
        <begin position="187"/>
        <end position="207"/>
    </location>
</feature>
<keyword evidence="1" id="KW-1133">Transmembrane helix</keyword>
<keyword evidence="3" id="KW-0378">Hydrolase</keyword>